<reference evidence="1 2" key="1">
    <citation type="journal article" date="2016" name="Mol. Biol. Evol.">
        <title>Comparative Genomics of Early-Diverging Mushroom-Forming Fungi Provides Insights into the Origins of Lignocellulose Decay Capabilities.</title>
        <authorList>
            <person name="Nagy L.G."/>
            <person name="Riley R."/>
            <person name="Tritt A."/>
            <person name="Adam C."/>
            <person name="Daum C."/>
            <person name="Floudas D."/>
            <person name="Sun H."/>
            <person name="Yadav J.S."/>
            <person name="Pangilinan J."/>
            <person name="Larsson K.H."/>
            <person name="Matsuura K."/>
            <person name="Barry K."/>
            <person name="Labutti K."/>
            <person name="Kuo R."/>
            <person name="Ohm R.A."/>
            <person name="Bhattacharya S.S."/>
            <person name="Shirouzu T."/>
            <person name="Yoshinaga Y."/>
            <person name="Martin F.M."/>
            <person name="Grigoriev I.V."/>
            <person name="Hibbett D.S."/>
        </authorList>
    </citation>
    <scope>NUCLEOTIDE SEQUENCE [LARGE SCALE GENOMIC DNA]</scope>
    <source>
        <strain evidence="1 2">L-15889</strain>
    </source>
</reference>
<evidence type="ECO:0000313" key="1">
    <source>
        <dbReference type="EMBL" id="KZT64387.1"/>
    </source>
</evidence>
<proteinExistence type="predicted"/>
<gene>
    <name evidence="1" type="ORF">DAEQUDRAFT_612896</name>
</gene>
<dbReference type="Proteomes" id="UP000076727">
    <property type="component" value="Unassembled WGS sequence"/>
</dbReference>
<dbReference type="OrthoDB" id="10261782at2759"/>
<evidence type="ECO:0000313" key="2">
    <source>
        <dbReference type="Proteomes" id="UP000076727"/>
    </source>
</evidence>
<dbReference type="AlphaFoldDB" id="A0A165LGI7"/>
<keyword evidence="2" id="KW-1185">Reference proteome</keyword>
<accession>A0A165LGI7</accession>
<dbReference type="STRING" id="1314783.A0A165LGI7"/>
<dbReference type="EMBL" id="KV429130">
    <property type="protein sequence ID" value="KZT64387.1"/>
    <property type="molecule type" value="Genomic_DNA"/>
</dbReference>
<sequence>MSPISSLSTRISAPGAFRLGRGMSDWVPQWSHHRPCDYPAWDTSFRGRSSNTFATTRGPKLMYFDGCSANKANGVVDTQDVFIWGEVRHNGANEHSGERARITDACTWVSRYRQLCENGEWRWTSYVLRLHVGPPAGSSAQNYYLWPFRRIRREVEGQEGLETQEAVPAILWRAERPPSRPWQSVSGR</sequence>
<protein>
    <submittedName>
        <fullName evidence="1">Uncharacterized protein</fullName>
    </submittedName>
</protein>
<organism evidence="1 2">
    <name type="scientific">Daedalea quercina L-15889</name>
    <dbReference type="NCBI Taxonomy" id="1314783"/>
    <lineage>
        <taxon>Eukaryota</taxon>
        <taxon>Fungi</taxon>
        <taxon>Dikarya</taxon>
        <taxon>Basidiomycota</taxon>
        <taxon>Agaricomycotina</taxon>
        <taxon>Agaricomycetes</taxon>
        <taxon>Polyporales</taxon>
        <taxon>Fomitopsis</taxon>
    </lineage>
</organism>
<name>A0A165LGI7_9APHY</name>